<gene>
    <name evidence="7" type="ORF">TTEB3V08_LOCUS10265</name>
</gene>
<dbReference type="InterPro" id="IPR006671">
    <property type="entry name" value="Cyclin_N"/>
</dbReference>
<dbReference type="SUPFAM" id="SSF47954">
    <property type="entry name" value="Cyclin-like"/>
    <property type="match status" value="2"/>
</dbReference>
<dbReference type="SMART" id="SM00385">
    <property type="entry name" value="CYCLIN"/>
    <property type="match status" value="2"/>
</dbReference>
<evidence type="ECO:0000313" key="7">
    <source>
        <dbReference type="EMBL" id="CAD7462372.1"/>
    </source>
</evidence>
<dbReference type="GO" id="GO:0051726">
    <property type="term" value="P:regulation of cell cycle"/>
    <property type="evidence" value="ECO:0007669"/>
    <property type="project" value="UniProtKB-ARBA"/>
</dbReference>
<reference evidence="7" key="1">
    <citation type="submission" date="2020-11" db="EMBL/GenBank/DDBJ databases">
        <authorList>
            <person name="Tran Van P."/>
        </authorList>
    </citation>
    <scope>NUCLEOTIDE SEQUENCE</scope>
</reference>
<dbReference type="Pfam" id="PF02984">
    <property type="entry name" value="Cyclin_C"/>
    <property type="match status" value="1"/>
</dbReference>
<comment type="similarity">
    <text evidence="4">Belongs to the cyclin family.</text>
</comment>
<dbReference type="CDD" id="cd20529">
    <property type="entry name" value="CYCLIN_CCNJ-like_rpt2"/>
    <property type="match status" value="1"/>
</dbReference>
<evidence type="ECO:0000256" key="1">
    <source>
        <dbReference type="ARBA" id="ARBA00022618"/>
    </source>
</evidence>
<dbReference type="GO" id="GO:0019887">
    <property type="term" value="F:protein kinase regulator activity"/>
    <property type="evidence" value="ECO:0007669"/>
    <property type="project" value="UniProtKB-ARBA"/>
</dbReference>
<keyword evidence="1" id="KW-0132">Cell division</keyword>
<dbReference type="SMART" id="SM01332">
    <property type="entry name" value="Cyclin_C"/>
    <property type="match status" value="1"/>
</dbReference>
<organism evidence="7">
    <name type="scientific">Timema tahoe</name>
    <dbReference type="NCBI Taxonomy" id="61484"/>
    <lineage>
        <taxon>Eukaryota</taxon>
        <taxon>Metazoa</taxon>
        <taxon>Ecdysozoa</taxon>
        <taxon>Arthropoda</taxon>
        <taxon>Hexapoda</taxon>
        <taxon>Insecta</taxon>
        <taxon>Pterygota</taxon>
        <taxon>Neoptera</taxon>
        <taxon>Polyneoptera</taxon>
        <taxon>Phasmatodea</taxon>
        <taxon>Timematodea</taxon>
        <taxon>Timematoidea</taxon>
        <taxon>Timematidae</taxon>
        <taxon>Timema</taxon>
    </lineage>
</organism>
<dbReference type="FunFam" id="1.10.472.10:FF:000010">
    <property type="entry name" value="G1/S-specific cyclin Cln1"/>
    <property type="match status" value="1"/>
</dbReference>
<dbReference type="InterPro" id="IPR013763">
    <property type="entry name" value="Cyclin-like_dom"/>
</dbReference>
<dbReference type="Gene3D" id="1.10.472.10">
    <property type="entry name" value="Cyclin-like"/>
    <property type="match status" value="2"/>
</dbReference>
<dbReference type="InterPro" id="IPR039361">
    <property type="entry name" value="Cyclin"/>
</dbReference>
<name>A0A7R9NZY8_9NEOP</name>
<proteinExistence type="inferred from homology"/>
<dbReference type="InterPro" id="IPR036915">
    <property type="entry name" value="Cyclin-like_sf"/>
</dbReference>
<dbReference type="AlphaFoldDB" id="A0A7R9NZY8"/>
<dbReference type="PANTHER" id="PTHR10177">
    <property type="entry name" value="CYCLINS"/>
    <property type="match status" value="1"/>
</dbReference>
<dbReference type="EMBL" id="OE005968">
    <property type="protein sequence ID" value="CAD7462372.1"/>
    <property type="molecule type" value="Genomic_DNA"/>
</dbReference>
<feature type="domain" description="Cyclin-like" evidence="5">
    <location>
        <begin position="243"/>
        <end position="316"/>
    </location>
</feature>
<evidence type="ECO:0000259" key="6">
    <source>
        <dbReference type="SMART" id="SM01332"/>
    </source>
</evidence>
<accession>A0A7R9NZY8</accession>
<dbReference type="GO" id="GO:0051301">
    <property type="term" value="P:cell division"/>
    <property type="evidence" value="ECO:0007669"/>
    <property type="project" value="UniProtKB-KW"/>
</dbReference>
<keyword evidence="3" id="KW-0131">Cell cycle</keyword>
<feature type="domain" description="Cyclin C-terminal" evidence="6">
    <location>
        <begin position="214"/>
        <end position="340"/>
    </location>
</feature>
<keyword evidence="2 4" id="KW-0195">Cyclin</keyword>
<evidence type="ECO:0000259" key="5">
    <source>
        <dbReference type="SMART" id="SM00385"/>
    </source>
</evidence>
<dbReference type="Pfam" id="PF00134">
    <property type="entry name" value="Cyclin_N"/>
    <property type="match status" value="1"/>
</dbReference>
<evidence type="ECO:0000256" key="3">
    <source>
        <dbReference type="ARBA" id="ARBA00023306"/>
    </source>
</evidence>
<evidence type="ECO:0000256" key="4">
    <source>
        <dbReference type="RuleBase" id="RU000383"/>
    </source>
</evidence>
<protein>
    <submittedName>
        <fullName evidence="7">Uncharacterized protein</fullName>
    </submittedName>
</protein>
<feature type="domain" description="Cyclin-like" evidence="5">
    <location>
        <begin position="119"/>
        <end position="205"/>
    </location>
</feature>
<evidence type="ECO:0000256" key="2">
    <source>
        <dbReference type="ARBA" id="ARBA00023127"/>
    </source>
</evidence>
<sequence length="350" mass="39994">MGLPRGFRVPEHKASTSFLLYDCSKISPEHKGTRLLRTCYISVCDIDEEQVYFGPVPALSVTERRGTSLLRTCYSVYLIRGAVTKRNSSFRLSGTGCECDVRGAVIKEQASQFRPSLVSWMSNVAERMKLCNTTVHLSIYILDVFMDNHSITTERLILVALVCLLLAAKFEERDMNVPKIHELNQLVQNQYPTNDFILLEIMTLKFLHWNLVIPTVAHFVEYYVTFTTLPSDLKNAPHFSNYSELQCYAYDYVKDYLDESLKDVTLHQYQPSLVAASCIAATRLRLHLNPKWTSSLCEYTSYEFSDLQQCVQTLMGLGSKRKLEHSPDNGYATEESSPDCVKQKRLSVFN</sequence>
<dbReference type="CDD" id="cd20528">
    <property type="entry name" value="CYCLIN_CCNJ-like_rpt1"/>
    <property type="match status" value="1"/>
</dbReference>
<dbReference type="InterPro" id="IPR004367">
    <property type="entry name" value="Cyclin_C-dom"/>
</dbReference>